<feature type="compositionally biased region" description="Acidic residues" evidence="1">
    <location>
        <begin position="109"/>
        <end position="126"/>
    </location>
</feature>
<name>A0AAD3Y2I3_NEPGR</name>
<evidence type="ECO:0000313" key="2">
    <source>
        <dbReference type="EMBL" id="GMH25019.1"/>
    </source>
</evidence>
<organism evidence="2 3">
    <name type="scientific">Nepenthes gracilis</name>
    <name type="common">Slender pitcher plant</name>
    <dbReference type="NCBI Taxonomy" id="150966"/>
    <lineage>
        <taxon>Eukaryota</taxon>
        <taxon>Viridiplantae</taxon>
        <taxon>Streptophyta</taxon>
        <taxon>Embryophyta</taxon>
        <taxon>Tracheophyta</taxon>
        <taxon>Spermatophyta</taxon>
        <taxon>Magnoliopsida</taxon>
        <taxon>eudicotyledons</taxon>
        <taxon>Gunneridae</taxon>
        <taxon>Pentapetalae</taxon>
        <taxon>Caryophyllales</taxon>
        <taxon>Nepenthaceae</taxon>
        <taxon>Nepenthes</taxon>
    </lineage>
</organism>
<dbReference type="EMBL" id="BSYO01000028">
    <property type="protein sequence ID" value="GMH25019.1"/>
    <property type="molecule type" value="Genomic_DNA"/>
</dbReference>
<evidence type="ECO:0000313" key="3">
    <source>
        <dbReference type="Proteomes" id="UP001279734"/>
    </source>
</evidence>
<dbReference type="AlphaFoldDB" id="A0AAD3Y2I3"/>
<proteinExistence type="predicted"/>
<evidence type="ECO:0000256" key="1">
    <source>
        <dbReference type="SAM" id="MobiDB-lite"/>
    </source>
</evidence>
<protein>
    <submittedName>
        <fullName evidence="2">Uncharacterized protein</fullName>
    </submittedName>
</protein>
<sequence length="171" mass="17778">MFKRSRTQFAPSSPVSRIIRDIVEIPDVQFPSDVPIPDVPTKFTGEVLDWTDDSAEDINAGNAQAEGEVSVAPTSVAEEAEVGAVVEPSSEVPAELSAAAVQVDQGEARDEETEGAQDLSVAEEEMAAPSIAVESSAITPHAGVPLSEAEVEVSVAPACEAQAPETVGRPL</sequence>
<keyword evidence="3" id="KW-1185">Reference proteome</keyword>
<accession>A0AAD3Y2I3</accession>
<dbReference type="Proteomes" id="UP001279734">
    <property type="component" value="Unassembled WGS sequence"/>
</dbReference>
<feature type="region of interest" description="Disordered" evidence="1">
    <location>
        <begin position="104"/>
        <end position="126"/>
    </location>
</feature>
<gene>
    <name evidence="2" type="ORF">Nepgr_026862</name>
</gene>
<reference evidence="2" key="1">
    <citation type="submission" date="2023-05" db="EMBL/GenBank/DDBJ databases">
        <title>Nepenthes gracilis genome sequencing.</title>
        <authorList>
            <person name="Fukushima K."/>
        </authorList>
    </citation>
    <scope>NUCLEOTIDE SEQUENCE</scope>
    <source>
        <strain evidence="2">SING2019-196</strain>
    </source>
</reference>
<comment type="caution">
    <text evidence="2">The sequence shown here is derived from an EMBL/GenBank/DDBJ whole genome shotgun (WGS) entry which is preliminary data.</text>
</comment>